<keyword evidence="2" id="KW-1133">Transmembrane helix</keyword>
<feature type="compositionally biased region" description="Polar residues" evidence="1">
    <location>
        <begin position="19"/>
        <end position="37"/>
    </location>
</feature>
<feature type="region of interest" description="Disordered" evidence="1">
    <location>
        <begin position="1"/>
        <end position="72"/>
    </location>
</feature>
<reference evidence="3 4" key="1">
    <citation type="journal article" date="2015" name="Genome Biol.">
        <title>Comparative genomics of Steinernema reveals deeply conserved gene regulatory networks.</title>
        <authorList>
            <person name="Dillman A.R."/>
            <person name="Macchietto M."/>
            <person name="Porter C.F."/>
            <person name="Rogers A."/>
            <person name="Williams B."/>
            <person name="Antoshechkin I."/>
            <person name="Lee M.M."/>
            <person name="Goodwin Z."/>
            <person name="Lu X."/>
            <person name="Lewis E.E."/>
            <person name="Goodrich-Blair H."/>
            <person name="Stock S.P."/>
            <person name="Adams B.J."/>
            <person name="Sternberg P.W."/>
            <person name="Mortazavi A."/>
        </authorList>
    </citation>
    <scope>NUCLEOTIDE SEQUENCE [LARGE SCALE GENOMIC DNA]</scope>
    <source>
        <strain evidence="3 4">ALL</strain>
    </source>
</reference>
<feature type="compositionally biased region" description="Basic and acidic residues" evidence="1">
    <location>
        <begin position="8"/>
        <end position="18"/>
    </location>
</feature>
<evidence type="ECO:0000313" key="3">
    <source>
        <dbReference type="EMBL" id="TKR66665.1"/>
    </source>
</evidence>
<keyword evidence="4" id="KW-1185">Reference proteome</keyword>
<keyword evidence="2" id="KW-0812">Transmembrane</keyword>
<feature type="transmembrane region" description="Helical" evidence="2">
    <location>
        <begin position="223"/>
        <end position="248"/>
    </location>
</feature>
<dbReference type="EMBL" id="AZBU02000008">
    <property type="protein sequence ID" value="TKR66665.1"/>
    <property type="molecule type" value="Genomic_DNA"/>
</dbReference>
<name>A0A4V6XVT7_STECR</name>
<evidence type="ECO:0000256" key="2">
    <source>
        <dbReference type="SAM" id="Phobius"/>
    </source>
</evidence>
<evidence type="ECO:0000256" key="1">
    <source>
        <dbReference type="SAM" id="MobiDB-lite"/>
    </source>
</evidence>
<reference evidence="3 4" key="2">
    <citation type="journal article" date="2019" name="G3 (Bethesda)">
        <title>Hybrid Assembly of the Genome of the Entomopathogenic Nematode Steinernema carpocapsae Identifies the X-Chromosome.</title>
        <authorList>
            <person name="Serra L."/>
            <person name="Macchietto M."/>
            <person name="Macias-Munoz A."/>
            <person name="McGill C.J."/>
            <person name="Rodriguez I.M."/>
            <person name="Rodriguez B."/>
            <person name="Murad R."/>
            <person name="Mortazavi A."/>
        </authorList>
    </citation>
    <scope>NUCLEOTIDE SEQUENCE [LARGE SCALE GENOMIC DNA]</scope>
    <source>
        <strain evidence="3 4">ALL</strain>
    </source>
</reference>
<dbReference type="Proteomes" id="UP000298663">
    <property type="component" value="Unassembled WGS sequence"/>
</dbReference>
<proteinExistence type="predicted"/>
<feature type="compositionally biased region" description="Basic and acidic residues" evidence="1">
    <location>
        <begin position="50"/>
        <end position="67"/>
    </location>
</feature>
<organism evidence="3 4">
    <name type="scientific">Steinernema carpocapsae</name>
    <name type="common">Entomopathogenic nematode</name>
    <dbReference type="NCBI Taxonomy" id="34508"/>
    <lineage>
        <taxon>Eukaryota</taxon>
        <taxon>Metazoa</taxon>
        <taxon>Ecdysozoa</taxon>
        <taxon>Nematoda</taxon>
        <taxon>Chromadorea</taxon>
        <taxon>Rhabditida</taxon>
        <taxon>Tylenchina</taxon>
        <taxon>Panagrolaimomorpha</taxon>
        <taxon>Strongyloidoidea</taxon>
        <taxon>Steinernematidae</taxon>
        <taxon>Steinernema</taxon>
    </lineage>
</organism>
<comment type="caution">
    <text evidence="3">The sequence shown here is derived from an EMBL/GenBank/DDBJ whole genome shotgun (WGS) entry which is preliminary data.</text>
</comment>
<feature type="region of interest" description="Disordered" evidence="1">
    <location>
        <begin position="89"/>
        <end position="142"/>
    </location>
</feature>
<dbReference type="AlphaFoldDB" id="A0A4V6XVT7"/>
<feature type="compositionally biased region" description="Polar residues" evidence="1">
    <location>
        <begin position="123"/>
        <end position="137"/>
    </location>
</feature>
<sequence>MNRLQRHSNSESNKRKSEPSSNNSNKGVKSRSSSTWNKLKISFSLRKKAEKTENKAEKFEDSTKSESLEFPIQEGAEELKLKTCDEEVNAAGNQAASPLEDPLKATQGSKDSKDSKDQGSTTPSLATDPQMKVSGSESPPPAAKELALKVLEKVEQSARKMDSSVRKAKGIKNKISASKPQSQPVVAGGLRLSAERKPPVIADKLDHKALEAAMKKKQRRDRYLGVAVAYLAVICMLGALVAGLYGYFRCFRTYLEVHKEEIVRMYGEEDSRWMLPGCASLNFTMDMYRKRGQMYEKGRCWMNVSTPAEASWSSWSKCSSVNTRTRWIILKPNVLYSLSSLAKSKLVDVASCGG</sequence>
<accession>A0A4V6XVT7</accession>
<evidence type="ECO:0000313" key="4">
    <source>
        <dbReference type="Proteomes" id="UP000298663"/>
    </source>
</evidence>
<gene>
    <name evidence="3" type="ORF">L596_022925</name>
</gene>
<protein>
    <submittedName>
        <fullName evidence="3">Uncharacterized protein</fullName>
    </submittedName>
</protein>
<keyword evidence="2" id="KW-0472">Membrane</keyword>
<dbReference type="OrthoDB" id="10621070at2759"/>